<dbReference type="GO" id="GO:0017061">
    <property type="term" value="F:S-methyl-5-thioadenosine phosphorylase activity"/>
    <property type="evidence" value="ECO:0007669"/>
    <property type="project" value="UniProtKB-EC"/>
</dbReference>
<keyword evidence="4" id="KW-0479">Metal-binding</keyword>
<dbReference type="InterPro" id="IPR003730">
    <property type="entry name" value="Cu_polyphenol_OxRdtase"/>
</dbReference>
<evidence type="ECO:0000256" key="5">
    <source>
        <dbReference type="ARBA" id="ARBA00022801"/>
    </source>
</evidence>
<proteinExistence type="inferred from homology"/>
<evidence type="ECO:0000256" key="2">
    <source>
        <dbReference type="ARBA" id="ARBA00007353"/>
    </source>
</evidence>
<protein>
    <submittedName>
        <fullName evidence="10">Unannotated protein</fullName>
    </submittedName>
</protein>
<keyword evidence="6" id="KW-0862">Zinc</keyword>
<name>A0A6J6SE15_9ZZZZ</name>
<evidence type="ECO:0000256" key="4">
    <source>
        <dbReference type="ARBA" id="ARBA00022723"/>
    </source>
</evidence>
<dbReference type="InterPro" id="IPR011324">
    <property type="entry name" value="Cytotoxic_necrot_fac-like_cat"/>
</dbReference>
<evidence type="ECO:0000256" key="8">
    <source>
        <dbReference type="ARBA" id="ARBA00048968"/>
    </source>
</evidence>
<comment type="catalytic activity">
    <reaction evidence="7">
        <text>adenosine + H2O + H(+) = inosine + NH4(+)</text>
        <dbReference type="Rhea" id="RHEA:24408"/>
        <dbReference type="ChEBI" id="CHEBI:15377"/>
        <dbReference type="ChEBI" id="CHEBI:15378"/>
        <dbReference type="ChEBI" id="CHEBI:16335"/>
        <dbReference type="ChEBI" id="CHEBI:17596"/>
        <dbReference type="ChEBI" id="CHEBI:28938"/>
        <dbReference type="EC" id="3.5.4.4"/>
    </reaction>
    <physiologicalReaction direction="left-to-right" evidence="7">
        <dbReference type="Rhea" id="RHEA:24409"/>
    </physiologicalReaction>
</comment>
<dbReference type="Pfam" id="PF02578">
    <property type="entry name" value="Cu-oxidase_4"/>
    <property type="match status" value="1"/>
</dbReference>
<dbReference type="Gene3D" id="3.60.140.10">
    <property type="entry name" value="CNF1/YfiH-like putative cysteine hydrolases"/>
    <property type="match status" value="1"/>
</dbReference>
<evidence type="ECO:0000313" key="10">
    <source>
        <dbReference type="EMBL" id="CAB4732787.1"/>
    </source>
</evidence>
<keyword evidence="5" id="KW-0378">Hydrolase</keyword>
<evidence type="ECO:0000256" key="7">
    <source>
        <dbReference type="ARBA" id="ARBA00047989"/>
    </source>
</evidence>
<dbReference type="EMBL" id="CAEZYF010000015">
    <property type="protein sequence ID" value="CAB4732787.1"/>
    <property type="molecule type" value="Genomic_DNA"/>
</dbReference>
<evidence type="ECO:0000256" key="1">
    <source>
        <dbReference type="ARBA" id="ARBA00000553"/>
    </source>
</evidence>
<accession>A0A6J6SE15</accession>
<organism evidence="10">
    <name type="scientific">freshwater metagenome</name>
    <dbReference type="NCBI Taxonomy" id="449393"/>
    <lineage>
        <taxon>unclassified sequences</taxon>
        <taxon>metagenomes</taxon>
        <taxon>ecological metagenomes</taxon>
    </lineage>
</organism>
<sequence length="230" mass="24367">MTLPLGPGTVELADCIAEIRCSTVSNGDFHIEAPRAALRHRRLAFAPGVWTQLDEVHGTDVVVVGTPGEHDFAVGDAIVTRARGAVLAVWVGDCAPVVFAGLDGSIGAAHAGWRGARDGVLAATVSAMGRQAAPPQAWLGPCIHPCCYEFGADDLEVVRQRFGPEVTGVTSWGTPALDMPAVVRLALAEVGVHLTDVSQCTGCHPDRYFSHRRRAQLGRQVMTICTRARA</sequence>
<evidence type="ECO:0000256" key="6">
    <source>
        <dbReference type="ARBA" id="ARBA00022833"/>
    </source>
</evidence>
<dbReference type="PANTHER" id="PTHR30616">
    <property type="entry name" value="UNCHARACTERIZED PROTEIN YFIH"/>
    <property type="match status" value="1"/>
</dbReference>
<comment type="catalytic activity">
    <reaction evidence="9">
        <text>S-methyl-5'-thioadenosine + phosphate = 5-(methylsulfanyl)-alpha-D-ribose 1-phosphate + adenine</text>
        <dbReference type="Rhea" id="RHEA:11852"/>
        <dbReference type="ChEBI" id="CHEBI:16708"/>
        <dbReference type="ChEBI" id="CHEBI:17509"/>
        <dbReference type="ChEBI" id="CHEBI:43474"/>
        <dbReference type="ChEBI" id="CHEBI:58533"/>
        <dbReference type="EC" id="2.4.2.28"/>
    </reaction>
    <physiologicalReaction direction="left-to-right" evidence="9">
        <dbReference type="Rhea" id="RHEA:11853"/>
    </physiologicalReaction>
</comment>
<dbReference type="AlphaFoldDB" id="A0A6J6SE15"/>
<comment type="catalytic activity">
    <reaction evidence="1">
        <text>inosine + phosphate = alpha-D-ribose 1-phosphate + hypoxanthine</text>
        <dbReference type="Rhea" id="RHEA:27646"/>
        <dbReference type="ChEBI" id="CHEBI:17368"/>
        <dbReference type="ChEBI" id="CHEBI:17596"/>
        <dbReference type="ChEBI" id="CHEBI:43474"/>
        <dbReference type="ChEBI" id="CHEBI:57720"/>
        <dbReference type="EC" id="2.4.2.1"/>
    </reaction>
    <physiologicalReaction direction="left-to-right" evidence="1">
        <dbReference type="Rhea" id="RHEA:27647"/>
    </physiologicalReaction>
</comment>
<dbReference type="PANTHER" id="PTHR30616:SF2">
    <property type="entry name" value="PURINE NUCLEOSIDE PHOSPHORYLASE LACC1"/>
    <property type="match status" value="1"/>
</dbReference>
<keyword evidence="3" id="KW-0808">Transferase</keyword>
<comment type="similarity">
    <text evidence="2">Belongs to the purine nucleoside phosphorylase YfiH/LACC1 family.</text>
</comment>
<dbReference type="InterPro" id="IPR038371">
    <property type="entry name" value="Cu_polyphenol_OxRdtase_sf"/>
</dbReference>
<dbReference type="SUPFAM" id="SSF64438">
    <property type="entry name" value="CNF1/YfiH-like putative cysteine hydrolases"/>
    <property type="match status" value="1"/>
</dbReference>
<evidence type="ECO:0000256" key="9">
    <source>
        <dbReference type="ARBA" id="ARBA00049893"/>
    </source>
</evidence>
<reference evidence="10" key="1">
    <citation type="submission" date="2020-05" db="EMBL/GenBank/DDBJ databases">
        <authorList>
            <person name="Chiriac C."/>
            <person name="Salcher M."/>
            <person name="Ghai R."/>
            <person name="Kavagutti S V."/>
        </authorList>
    </citation>
    <scope>NUCLEOTIDE SEQUENCE</scope>
</reference>
<dbReference type="CDD" id="cd16833">
    <property type="entry name" value="YfiH"/>
    <property type="match status" value="1"/>
</dbReference>
<dbReference type="GO" id="GO:0005507">
    <property type="term" value="F:copper ion binding"/>
    <property type="evidence" value="ECO:0007669"/>
    <property type="project" value="TreeGrafter"/>
</dbReference>
<comment type="catalytic activity">
    <reaction evidence="8">
        <text>adenosine + phosphate = alpha-D-ribose 1-phosphate + adenine</text>
        <dbReference type="Rhea" id="RHEA:27642"/>
        <dbReference type="ChEBI" id="CHEBI:16335"/>
        <dbReference type="ChEBI" id="CHEBI:16708"/>
        <dbReference type="ChEBI" id="CHEBI:43474"/>
        <dbReference type="ChEBI" id="CHEBI:57720"/>
        <dbReference type="EC" id="2.4.2.1"/>
    </reaction>
    <physiologicalReaction direction="left-to-right" evidence="8">
        <dbReference type="Rhea" id="RHEA:27643"/>
    </physiologicalReaction>
</comment>
<dbReference type="GO" id="GO:0016787">
    <property type="term" value="F:hydrolase activity"/>
    <property type="evidence" value="ECO:0007669"/>
    <property type="project" value="UniProtKB-KW"/>
</dbReference>
<gene>
    <name evidence="10" type="ORF">UFOPK2656_02250</name>
</gene>
<evidence type="ECO:0000256" key="3">
    <source>
        <dbReference type="ARBA" id="ARBA00022679"/>
    </source>
</evidence>